<accession>A0A2S6N6Z9</accession>
<dbReference type="EMBL" id="NHSJ01000080">
    <property type="protein sequence ID" value="PPQ30377.1"/>
    <property type="molecule type" value="Genomic_DNA"/>
</dbReference>
<comment type="caution">
    <text evidence="1">The sequence shown here is derived from an EMBL/GenBank/DDBJ whole genome shotgun (WGS) entry which is preliminary data.</text>
</comment>
<protein>
    <submittedName>
        <fullName evidence="1">Uncharacterized protein</fullName>
    </submittedName>
</protein>
<reference evidence="1 2" key="1">
    <citation type="journal article" date="2018" name="Arch. Microbiol.">
        <title>New insights into the metabolic potential of the phototrophic purple bacterium Rhodopila globiformis DSM 161(T) from its draft genome sequence and evidence for a vanadium-dependent nitrogenase.</title>
        <authorList>
            <person name="Imhoff J.F."/>
            <person name="Rahn T."/>
            <person name="Kunzel S."/>
            <person name="Neulinger S.C."/>
        </authorList>
    </citation>
    <scope>NUCLEOTIDE SEQUENCE [LARGE SCALE GENOMIC DNA]</scope>
    <source>
        <strain evidence="1 2">DSM 16996</strain>
    </source>
</reference>
<evidence type="ECO:0000313" key="2">
    <source>
        <dbReference type="Proteomes" id="UP000239089"/>
    </source>
</evidence>
<proteinExistence type="predicted"/>
<gene>
    <name evidence="1" type="ORF">CCR94_12640</name>
</gene>
<dbReference type="RefSeq" id="WP_104508219.1">
    <property type="nucleotide sequence ID" value="NZ_JACIGC010000036.1"/>
</dbReference>
<sequence>MYNPQLEDDDTVAFDDAEAKAARARTFDITTAEGDGDGRWYEIFVRNPIDRAALVGANPEEFEFGHRADDPSYVLVHYDAASDTLDPSFGYEEGSDPYETERAIFEEFKEELLAEAREDEGLRTAPVAEILAEADAAIAQTRLILAEDRRPRAVSARRLRVRARRLQNKILAYYR</sequence>
<keyword evidence="2" id="KW-1185">Reference proteome</keyword>
<evidence type="ECO:0000313" key="1">
    <source>
        <dbReference type="EMBL" id="PPQ30377.1"/>
    </source>
</evidence>
<dbReference type="AlphaFoldDB" id="A0A2S6N6Z9"/>
<organism evidence="1 2">
    <name type="scientific">Rhodoblastus sphagnicola</name>
    <dbReference type="NCBI Taxonomy" id="333368"/>
    <lineage>
        <taxon>Bacteria</taxon>
        <taxon>Pseudomonadati</taxon>
        <taxon>Pseudomonadota</taxon>
        <taxon>Alphaproteobacteria</taxon>
        <taxon>Hyphomicrobiales</taxon>
        <taxon>Rhodoblastaceae</taxon>
        <taxon>Rhodoblastus</taxon>
    </lineage>
</organism>
<dbReference type="Proteomes" id="UP000239089">
    <property type="component" value="Unassembled WGS sequence"/>
</dbReference>
<name>A0A2S6N6Z9_9HYPH</name>